<proteinExistence type="predicted"/>
<gene>
    <name evidence="1" type="ORF">GM418_26030</name>
</gene>
<sequence length="429" mass="49131">MKKILFVIMITCSGFWAHGQNLLDIYKGGTVVLTPDTEYAQNNNWDTVFKSYYDTLYGAPMGNRKSLVLMPDGSVVVNHQYRNFYSKFSPNGTFLNEFGITGNNGKKFKKTQRISGVINNNTFFTGLNNLGDMFCFDFDGNYKKTLKLDYMTWQQLPLPNGKIAVVGWVIWKTKFRDFVALVDYETNDKKIIWEHFTSRDEFGVHTQLFNYTYEFKVQGAIGCTTMPFSKASGIKARPKLACVNDQLVLANPTSGEISIYDLDGNLVSKKQMDLSRGQISVEEQKEIQQKAIERYKNMNPLRFEGFAGKVSAEESRKAHNYLVKTMEADLRKITDPISKPYFSTLLQDSDGNILFFDFANEQGANKFNVWIYKNGGQFVCESSFVCDNYELQINPEKMVFRDGYLYGLQELKDASGVPLRLVRFSIKNR</sequence>
<protein>
    <recommendedName>
        <fullName evidence="3">6-bladed beta-propeller</fullName>
    </recommendedName>
</protein>
<organism evidence="1 2">
    <name type="scientific">Maribellus comscasis</name>
    <dbReference type="NCBI Taxonomy" id="2681766"/>
    <lineage>
        <taxon>Bacteria</taxon>
        <taxon>Pseudomonadati</taxon>
        <taxon>Bacteroidota</taxon>
        <taxon>Bacteroidia</taxon>
        <taxon>Marinilabiliales</taxon>
        <taxon>Prolixibacteraceae</taxon>
        <taxon>Maribellus</taxon>
    </lineage>
</organism>
<evidence type="ECO:0008006" key="3">
    <source>
        <dbReference type="Google" id="ProtNLM"/>
    </source>
</evidence>
<dbReference type="EMBL" id="CP046401">
    <property type="protein sequence ID" value="QGY46995.1"/>
    <property type="molecule type" value="Genomic_DNA"/>
</dbReference>
<keyword evidence="2" id="KW-1185">Reference proteome</keyword>
<accession>A0A6I6JV37</accession>
<dbReference type="SUPFAM" id="SSF75011">
    <property type="entry name" value="3-carboxy-cis,cis-mucoante lactonizing enzyme"/>
    <property type="match status" value="1"/>
</dbReference>
<dbReference type="Proteomes" id="UP000428260">
    <property type="component" value="Chromosome"/>
</dbReference>
<evidence type="ECO:0000313" key="2">
    <source>
        <dbReference type="Proteomes" id="UP000428260"/>
    </source>
</evidence>
<dbReference type="AlphaFoldDB" id="A0A6I6JV37"/>
<dbReference type="KEGG" id="mcos:GM418_26030"/>
<evidence type="ECO:0000313" key="1">
    <source>
        <dbReference type="EMBL" id="QGY46995.1"/>
    </source>
</evidence>
<dbReference type="RefSeq" id="WP_158870428.1">
    <property type="nucleotide sequence ID" value="NZ_CP046401.1"/>
</dbReference>
<reference evidence="1 2" key="1">
    <citation type="submission" date="2019-11" db="EMBL/GenBank/DDBJ databases">
        <authorList>
            <person name="Zheng R.K."/>
            <person name="Sun C.M."/>
        </authorList>
    </citation>
    <scope>NUCLEOTIDE SEQUENCE [LARGE SCALE GENOMIC DNA]</scope>
    <source>
        <strain evidence="1 2">WC007</strain>
    </source>
</reference>
<name>A0A6I6JV37_9BACT</name>